<dbReference type="EMBL" id="BQKE01000001">
    <property type="protein sequence ID" value="GJM61879.1"/>
    <property type="molecule type" value="Genomic_DNA"/>
</dbReference>
<evidence type="ECO:0000313" key="2">
    <source>
        <dbReference type="Proteomes" id="UP001310022"/>
    </source>
</evidence>
<comment type="caution">
    <text evidence="1">The sequence shown here is derived from an EMBL/GenBank/DDBJ whole genome shotgun (WGS) entry which is preliminary data.</text>
</comment>
<gene>
    <name evidence="1" type="ORF">PEDI_24310</name>
</gene>
<dbReference type="PROSITE" id="PS51257">
    <property type="entry name" value="PROKAR_LIPOPROTEIN"/>
    <property type="match status" value="1"/>
</dbReference>
<keyword evidence="2" id="KW-1185">Reference proteome</keyword>
<accession>A0AAN4VZ46</accession>
<reference evidence="1 2" key="1">
    <citation type="submission" date="2021-12" db="EMBL/GenBank/DDBJ databases">
        <title>Genome sequencing of bacteria with rrn-lacking chromosome and rrn-plasmid.</title>
        <authorList>
            <person name="Anda M."/>
            <person name="Iwasaki W."/>
        </authorList>
    </citation>
    <scope>NUCLEOTIDE SEQUENCE [LARGE SCALE GENOMIC DNA]</scope>
    <source>
        <strain evidence="1 2">NBRC 15940</strain>
    </source>
</reference>
<proteinExistence type="predicted"/>
<organism evidence="1 2">
    <name type="scientific">Persicobacter diffluens</name>
    <dbReference type="NCBI Taxonomy" id="981"/>
    <lineage>
        <taxon>Bacteria</taxon>
        <taxon>Pseudomonadati</taxon>
        <taxon>Bacteroidota</taxon>
        <taxon>Cytophagia</taxon>
        <taxon>Cytophagales</taxon>
        <taxon>Persicobacteraceae</taxon>
        <taxon>Persicobacter</taxon>
    </lineage>
</organism>
<evidence type="ECO:0000313" key="1">
    <source>
        <dbReference type="EMBL" id="GJM61879.1"/>
    </source>
</evidence>
<dbReference type="Proteomes" id="UP001310022">
    <property type="component" value="Unassembled WGS sequence"/>
</dbReference>
<dbReference type="Gene3D" id="2.10.10.90">
    <property type="match status" value="1"/>
</dbReference>
<dbReference type="RefSeq" id="WP_338237320.1">
    <property type="nucleotide sequence ID" value="NZ_BQKE01000001.1"/>
</dbReference>
<dbReference type="AlphaFoldDB" id="A0AAN4VZ46"/>
<protein>
    <submittedName>
        <fullName evidence="1">Uncharacterized protein</fullName>
    </submittedName>
</protein>
<name>A0AAN4VZ46_9BACT</name>
<sequence>MIRSVFLLFSLTFLFISCHVDEQSPLNGTGELALSMQLELFENGRQAAVAMVEETGTIVYEVAPCLNGDCDDLGTEETYVVEAYIYADGSISSEKLLLPVGNYVITSCALLNSMKDVIGYVPVEGNIPDGYDPANACPIAFEITPNSIVPVEVHFVLTSTSGGDLTDIGYGHLDGDIGDYERLFLEIARMVPVNGVQSGQYLNKAYTGALSVSNSGVNLISDYPVKYGLAVMILPLNYVGESLDVSVVFPPVTATTVDDTFVYQKDSDPNSEAIGALVTSQTTDLTTDFKTTYSITNFQPDDWYMTLINPYDLIVAPPQDCPSDWVKGTAYSRGDLVSAASIGVTYTWICLVSHTSVNADEPSMSYQSNKDIYTVQHHDKWMLLGICQGSSWPSLKTWAVTGGGNNTAYKQDELVQYEGNVYQSIIEITGNYASDAALHAPDKTPLWSYIGPY</sequence>